<dbReference type="Gene3D" id="2.20.100.10">
    <property type="entry name" value="Thrombospondin type-1 (TSP1) repeat"/>
    <property type="match status" value="1"/>
</dbReference>
<dbReference type="InterPro" id="IPR000884">
    <property type="entry name" value="TSP1_rpt"/>
</dbReference>
<comment type="caution">
    <text evidence="3">The sequence shown here is derived from an EMBL/GenBank/DDBJ whole genome shotgun (WGS) entry which is preliminary data.</text>
</comment>
<protein>
    <submittedName>
        <fullName evidence="3">Uncharacterized protein</fullName>
    </submittedName>
</protein>
<dbReference type="EMBL" id="CAIIXF020000004">
    <property type="protein sequence ID" value="CAH1780682.1"/>
    <property type="molecule type" value="Genomic_DNA"/>
</dbReference>
<evidence type="ECO:0000259" key="2">
    <source>
        <dbReference type="Pfam" id="PF23599"/>
    </source>
</evidence>
<dbReference type="Proteomes" id="UP000749559">
    <property type="component" value="Unassembled WGS sequence"/>
</dbReference>
<dbReference type="OrthoDB" id="9980629at2759"/>
<accession>A0A8S4NJZ2</accession>
<proteinExistence type="predicted"/>
<evidence type="ECO:0000259" key="1">
    <source>
        <dbReference type="Pfam" id="PF23591"/>
    </source>
</evidence>
<dbReference type="Pfam" id="PF23599">
    <property type="entry name" value="CILP_C"/>
    <property type="match status" value="2"/>
</dbReference>
<dbReference type="PROSITE" id="PS50092">
    <property type="entry name" value="TSP1"/>
    <property type="match status" value="1"/>
</dbReference>
<sequence length="1031" mass="113626">MIFYEFVSLVSLPTLRWAWYIKVRVLVGSSADESVVRATLKDSNTGDIYGIREDTTSSKTVCLEFKENSDYLPWSTSLVEIDVQNKTCSVSKVSLTLGMYQITSTTHVFAFISTMQPSSKGIASGIYSSFGSSIIVARRRAKAKCECSHDMLSCTKPRPSLGVGVTITCQPTPVCQYGSWSKWNNVTECSVTCGGGIMTKERTRTYTGTCDGVTHQTETERCNNSSCPLVCTSLPETYIQVFPSGCTPKTYDVKKCSGKVCVPRNQKSDPGSLEGEVEYCYGPTEQSSITARCTNGRNVENIDAIVTKCCGCIICNKINDSTTSSFSKQDRSVTFYGRVFGVDDNKPLIFGEVSLGTAFKTFTGFTGNFHFKVPQGQTRIVVNVRSSRWFPQNLVATTKVFHIPADHIGEFYKDIPMMTKSKPVLVNSMDTSRLTVATVNTSASEPLVQILIPSNQFVNSKGEEFTGQVNTFYNFVDPRDLSAVDSIVGDLTYEDENGRTGPLQTSGMFRLGFESLNGDELKLSGSIDVAIKADFIDLTKDPPVQLYTFNETTGRWGNPTKLKRASSRQKRQARFPSTFLVGNAILNDSYWVNFDNEILNYCFINMRMYDSSDREIAWTPSTDLTVMGLGNRPGISGWESITTGGMTRDSYSGLKTTENCVLTICGANNFNAYLFAANENGPFSPSVALGGRTPEYAPVNSIPGFTVSVPGTTHNGPLHTSAPLGAPLANTNGPVYHTVESISRLDNPLACDSNEHINYCRFNCRTRVSSNPKCALCEQTDASGYVDGQRKCDFHGWWSLLRCQEATNRDPHYKFYKKEDTLIEYSECLTILQIEGISPSCQGMPSKSHLAWFPKAPEIYRAYYIKIKVMVKGRPSDESVVRATSRPSSSTNELYGIREDTTSNGTVCLEYKSSGDIFIYKAPNFVKSTATTLVEIDVQATACEIRVVAPVLQSTYRIPSEEHLLEFKPPLGSQHEGNDSGLYHADKKNMRDAKNLAKSMCECSDIKLASPKDCSPPLSTGHAIEVTCSKP</sequence>
<organism evidence="3 4">
    <name type="scientific">Owenia fusiformis</name>
    <name type="common">Polychaete worm</name>
    <dbReference type="NCBI Taxonomy" id="6347"/>
    <lineage>
        <taxon>Eukaryota</taxon>
        <taxon>Metazoa</taxon>
        <taxon>Spiralia</taxon>
        <taxon>Lophotrochozoa</taxon>
        <taxon>Annelida</taxon>
        <taxon>Polychaeta</taxon>
        <taxon>Sedentaria</taxon>
        <taxon>Canalipalpata</taxon>
        <taxon>Sabellida</taxon>
        <taxon>Oweniida</taxon>
        <taxon>Oweniidae</taxon>
        <taxon>Owenia</taxon>
    </lineage>
</organism>
<dbReference type="InterPro" id="IPR056258">
    <property type="entry name" value="CILP-1/2_C"/>
</dbReference>
<dbReference type="SUPFAM" id="SSF82895">
    <property type="entry name" value="TSP-1 type 1 repeat"/>
    <property type="match status" value="1"/>
</dbReference>
<reference evidence="3" key="1">
    <citation type="submission" date="2022-03" db="EMBL/GenBank/DDBJ databases">
        <authorList>
            <person name="Martin C."/>
        </authorList>
    </citation>
    <scope>NUCLEOTIDE SEQUENCE</scope>
</reference>
<dbReference type="AlphaFoldDB" id="A0A8S4NJZ2"/>
<dbReference type="InterPro" id="IPR056256">
    <property type="entry name" value="CILP-1/2_b-sand_dom2"/>
</dbReference>
<gene>
    <name evidence="3" type="ORF">OFUS_LOCUS7341</name>
</gene>
<feature type="domain" description="Cartilage intermediate layer protein 1/2 C-terminal" evidence="2">
    <location>
        <begin position="18"/>
        <end position="170"/>
    </location>
</feature>
<dbReference type="Pfam" id="PF23591">
    <property type="entry name" value="CILP"/>
    <property type="match status" value="1"/>
</dbReference>
<dbReference type="SMART" id="SM00209">
    <property type="entry name" value="TSP1"/>
    <property type="match status" value="1"/>
</dbReference>
<dbReference type="InterPro" id="IPR036383">
    <property type="entry name" value="TSP1_rpt_sf"/>
</dbReference>
<dbReference type="Pfam" id="PF00090">
    <property type="entry name" value="TSP_1"/>
    <property type="match status" value="1"/>
</dbReference>
<keyword evidence="4" id="KW-1185">Reference proteome</keyword>
<feature type="domain" description="Cartilage intermediate layer protein 1/2 C-terminal" evidence="2">
    <location>
        <begin position="847"/>
        <end position="1006"/>
    </location>
</feature>
<name>A0A8S4NJZ2_OWEFU</name>
<evidence type="ECO:0000313" key="4">
    <source>
        <dbReference type="Proteomes" id="UP000749559"/>
    </source>
</evidence>
<feature type="domain" description="Cartilage intermediate layer protein 1/2 beta-sandwich" evidence="1">
    <location>
        <begin position="330"/>
        <end position="421"/>
    </location>
</feature>
<evidence type="ECO:0000313" key="3">
    <source>
        <dbReference type="EMBL" id="CAH1780682.1"/>
    </source>
</evidence>